<name>A0A8J3D0R0_9BACT</name>
<keyword evidence="1 3" id="KW-0378">Hydrolase</keyword>
<dbReference type="AlphaFoldDB" id="A0A8J3D0R0"/>
<keyword evidence="4" id="KW-1185">Reference proteome</keyword>
<dbReference type="PANTHER" id="PTHR43798:SF31">
    <property type="entry name" value="AB HYDROLASE SUPERFAMILY PROTEIN YCLE"/>
    <property type="match status" value="1"/>
</dbReference>
<proteinExistence type="predicted"/>
<dbReference type="InterPro" id="IPR050266">
    <property type="entry name" value="AB_hydrolase_sf"/>
</dbReference>
<comment type="caution">
    <text evidence="3">The sequence shown here is derived from an EMBL/GenBank/DDBJ whole genome shotgun (WGS) entry which is preliminary data.</text>
</comment>
<protein>
    <submittedName>
        <fullName evidence="3">Hydrolase</fullName>
    </submittedName>
</protein>
<dbReference type="PANTHER" id="PTHR43798">
    <property type="entry name" value="MONOACYLGLYCEROL LIPASE"/>
    <property type="match status" value="1"/>
</dbReference>
<dbReference type="GO" id="GO:0016020">
    <property type="term" value="C:membrane"/>
    <property type="evidence" value="ECO:0007669"/>
    <property type="project" value="TreeGrafter"/>
</dbReference>
<dbReference type="InterPro" id="IPR000073">
    <property type="entry name" value="AB_hydrolase_1"/>
</dbReference>
<feature type="domain" description="AB hydrolase-1" evidence="2">
    <location>
        <begin position="53"/>
        <end position="292"/>
    </location>
</feature>
<reference evidence="3" key="2">
    <citation type="submission" date="2020-09" db="EMBL/GenBank/DDBJ databases">
        <authorList>
            <person name="Sun Q."/>
            <person name="Kim S."/>
        </authorList>
    </citation>
    <scope>NUCLEOTIDE SEQUENCE</scope>
    <source>
        <strain evidence="3">KCTC 23224</strain>
    </source>
</reference>
<dbReference type="Pfam" id="PF00561">
    <property type="entry name" value="Abhydrolase_1"/>
    <property type="match status" value="1"/>
</dbReference>
<evidence type="ECO:0000313" key="4">
    <source>
        <dbReference type="Proteomes" id="UP000642809"/>
    </source>
</evidence>
<dbReference type="InterPro" id="IPR029058">
    <property type="entry name" value="AB_hydrolase_fold"/>
</dbReference>
<accession>A0A8J3D0R0</accession>
<reference evidence="3" key="1">
    <citation type="journal article" date="2014" name="Int. J. Syst. Evol. Microbiol.">
        <title>Complete genome sequence of Corynebacterium casei LMG S-19264T (=DSM 44701T), isolated from a smear-ripened cheese.</title>
        <authorList>
            <consortium name="US DOE Joint Genome Institute (JGI-PGF)"/>
            <person name="Walter F."/>
            <person name="Albersmeier A."/>
            <person name="Kalinowski J."/>
            <person name="Ruckert C."/>
        </authorList>
    </citation>
    <scope>NUCLEOTIDE SEQUENCE</scope>
    <source>
        <strain evidence="3">KCTC 23224</strain>
    </source>
</reference>
<dbReference type="Proteomes" id="UP000642809">
    <property type="component" value="Unassembled WGS sequence"/>
</dbReference>
<gene>
    <name evidence="3" type="ORF">GCM10008106_35580</name>
</gene>
<dbReference type="GO" id="GO:0016787">
    <property type="term" value="F:hydrolase activity"/>
    <property type="evidence" value="ECO:0007669"/>
    <property type="project" value="UniProtKB-KW"/>
</dbReference>
<evidence type="ECO:0000256" key="1">
    <source>
        <dbReference type="ARBA" id="ARBA00022801"/>
    </source>
</evidence>
<evidence type="ECO:0000259" key="2">
    <source>
        <dbReference type="Pfam" id="PF00561"/>
    </source>
</evidence>
<sequence length="306" mass="34081">MKNLFIVILISLYSFSVKGQDIFESIEYPYSVKKVSLSNGQEIAFMDEGEGETLIFVHGLGSYGPAWKKNVEELSKHYRCIAVDLLGYGKSSKPEETYLLKDQARVIQELVQNLGLSEIHLVGHSMGGQIAIHVGLAYPEIVKSLILVAPAGIETFTDQQKAFFEMISPEAIAASSDQEIESNLKRNFYSYTDDARFMIDDRIVIKDDPEFPRYAAMVVNGIRGMVRQPVADLLGSLKIPVLVLFGANDDLIPNKLLNPHLTTEAVAASAKKMIPDVKVNLIPAAGHMLMFEQAIEVNRFIREFVK</sequence>
<dbReference type="RefSeq" id="WP_189586114.1">
    <property type="nucleotide sequence ID" value="NZ_BMYF01000028.1"/>
</dbReference>
<dbReference type="PRINTS" id="PR00111">
    <property type="entry name" value="ABHYDROLASE"/>
</dbReference>
<dbReference type="EMBL" id="BMYF01000028">
    <property type="protein sequence ID" value="GHB51707.1"/>
    <property type="molecule type" value="Genomic_DNA"/>
</dbReference>
<organism evidence="3 4">
    <name type="scientific">Mongoliitalea lutea</name>
    <dbReference type="NCBI Taxonomy" id="849756"/>
    <lineage>
        <taxon>Bacteria</taxon>
        <taxon>Pseudomonadati</taxon>
        <taxon>Bacteroidota</taxon>
        <taxon>Cytophagia</taxon>
        <taxon>Cytophagales</taxon>
        <taxon>Cyclobacteriaceae</taxon>
        <taxon>Mongoliitalea</taxon>
    </lineage>
</organism>
<dbReference type="SUPFAM" id="SSF53474">
    <property type="entry name" value="alpha/beta-Hydrolases"/>
    <property type="match status" value="1"/>
</dbReference>
<dbReference type="Gene3D" id="3.40.50.1820">
    <property type="entry name" value="alpha/beta hydrolase"/>
    <property type="match status" value="1"/>
</dbReference>
<evidence type="ECO:0000313" key="3">
    <source>
        <dbReference type="EMBL" id="GHB51707.1"/>
    </source>
</evidence>